<name>A0ABR2VKX8_9FUNG</name>
<dbReference type="EMBL" id="JASJQH010011320">
    <property type="protein sequence ID" value="KAK9667472.1"/>
    <property type="molecule type" value="Genomic_DNA"/>
</dbReference>
<evidence type="ECO:0000313" key="1">
    <source>
        <dbReference type="EMBL" id="KAK9667472.1"/>
    </source>
</evidence>
<evidence type="ECO:0000313" key="2">
    <source>
        <dbReference type="Proteomes" id="UP001479436"/>
    </source>
</evidence>
<keyword evidence="2" id="KW-1185">Reference proteome</keyword>
<comment type="caution">
    <text evidence="1">The sequence shown here is derived from an EMBL/GenBank/DDBJ whole genome shotgun (WGS) entry which is preliminary data.</text>
</comment>
<proteinExistence type="predicted"/>
<gene>
    <name evidence="1" type="ORF">K7432_017820</name>
</gene>
<dbReference type="Proteomes" id="UP001479436">
    <property type="component" value="Unassembled WGS sequence"/>
</dbReference>
<sequence length="119" mass="12506">MRDPQSMSANNAISNEAPAAVMIPVANETEAPAAVMVPVANETEAPAAVMAPVANETEAPAADTIPITKEIIKTLGLRLSHSRQACLACPNAIPHQSSFSQQDVPDLRQQKVVDGDHLT</sequence>
<organism evidence="1 2">
    <name type="scientific">Basidiobolus ranarum</name>
    <dbReference type="NCBI Taxonomy" id="34480"/>
    <lineage>
        <taxon>Eukaryota</taxon>
        <taxon>Fungi</taxon>
        <taxon>Fungi incertae sedis</taxon>
        <taxon>Zoopagomycota</taxon>
        <taxon>Entomophthoromycotina</taxon>
        <taxon>Basidiobolomycetes</taxon>
        <taxon>Basidiobolales</taxon>
        <taxon>Basidiobolaceae</taxon>
        <taxon>Basidiobolus</taxon>
    </lineage>
</organism>
<reference evidence="1 2" key="1">
    <citation type="submission" date="2023-04" db="EMBL/GenBank/DDBJ databases">
        <title>Genome of Basidiobolus ranarum AG-B5.</title>
        <authorList>
            <person name="Stajich J.E."/>
            <person name="Carter-House D."/>
            <person name="Gryganskyi A."/>
        </authorList>
    </citation>
    <scope>NUCLEOTIDE SEQUENCE [LARGE SCALE GENOMIC DNA]</scope>
    <source>
        <strain evidence="1 2">AG-B5</strain>
    </source>
</reference>
<protein>
    <submittedName>
        <fullName evidence="1">Uncharacterized protein</fullName>
    </submittedName>
</protein>
<accession>A0ABR2VKX8</accession>
<feature type="non-terminal residue" evidence="1">
    <location>
        <position position="119"/>
    </location>
</feature>